<dbReference type="EMBL" id="ANOG01000672">
    <property type="protein sequence ID" value="EMI18406.1"/>
    <property type="molecule type" value="Genomic_DNA"/>
</dbReference>
<dbReference type="AlphaFoldDB" id="M5RGY7"/>
<comment type="caution">
    <text evidence="1">The sequence shown here is derived from an EMBL/GenBank/DDBJ whole genome shotgun (WGS) entry which is preliminary data.</text>
</comment>
<evidence type="ECO:0000313" key="1">
    <source>
        <dbReference type="EMBL" id="EMI18406.1"/>
    </source>
</evidence>
<keyword evidence="2" id="KW-1185">Reference proteome</keyword>
<sequence length="159" mass="18164">MNARTMTQPELDEQLVQHLAKIADRLDGGDENVDLPLLEEFNRLAGTEIPFAEFQGIYGGEDHITYVRRVLTERATNADPSLDRDRLIEMFTKVLADPCDDAYLEYVFATVEKTFGDSQVSDLVFWPGVYFGDADNQRELKPDEMADAVLGRYVQRKKR</sequence>
<organism evidence="1 2">
    <name type="scientific">Rhodopirellula maiorica SM1</name>
    <dbReference type="NCBI Taxonomy" id="1265738"/>
    <lineage>
        <taxon>Bacteria</taxon>
        <taxon>Pseudomonadati</taxon>
        <taxon>Planctomycetota</taxon>
        <taxon>Planctomycetia</taxon>
        <taxon>Pirellulales</taxon>
        <taxon>Pirellulaceae</taxon>
        <taxon>Novipirellula</taxon>
    </lineage>
</organism>
<dbReference type="Proteomes" id="UP000011991">
    <property type="component" value="Unassembled WGS sequence"/>
</dbReference>
<dbReference type="PATRIC" id="fig|1265738.3.peg.4689"/>
<reference evidence="1 2" key="1">
    <citation type="journal article" date="2013" name="Mar. Genomics">
        <title>Expression of sulfatases in Rhodopirellula baltica and the diversity of sulfatases in the genus Rhodopirellula.</title>
        <authorList>
            <person name="Wegner C.E."/>
            <person name="Richter-Heitmann T."/>
            <person name="Klindworth A."/>
            <person name="Klockow C."/>
            <person name="Richter M."/>
            <person name="Achstetter T."/>
            <person name="Glockner F.O."/>
            <person name="Harder J."/>
        </authorList>
    </citation>
    <scope>NUCLEOTIDE SEQUENCE [LARGE SCALE GENOMIC DNA]</scope>
    <source>
        <strain evidence="1 2">SM1</strain>
    </source>
</reference>
<proteinExistence type="predicted"/>
<protein>
    <submittedName>
        <fullName evidence="1">Uncharacterized protein</fullName>
    </submittedName>
</protein>
<name>M5RGY7_9BACT</name>
<evidence type="ECO:0000313" key="2">
    <source>
        <dbReference type="Proteomes" id="UP000011991"/>
    </source>
</evidence>
<accession>M5RGY7</accession>
<gene>
    <name evidence="1" type="ORF">RMSM_04670</name>
</gene>